<dbReference type="GO" id="GO:0006260">
    <property type="term" value="P:DNA replication"/>
    <property type="evidence" value="ECO:0007669"/>
    <property type="project" value="UniProtKB-KW"/>
</dbReference>
<evidence type="ECO:0000313" key="2">
    <source>
        <dbReference type="EMBL" id="KDM91835.1"/>
    </source>
</evidence>
<organism evidence="2 3">
    <name type="scientific">Photobacterium galatheae</name>
    <dbReference type="NCBI Taxonomy" id="1654360"/>
    <lineage>
        <taxon>Bacteria</taxon>
        <taxon>Pseudomonadati</taxon>
        <taxon>Pseudomonadota</taxon>
        <taxon>Gammaproteobacteria</taxon>
        <taxon>Vibrionales</taxon>
        <taxon>Vibrionaceae</taxon>
        <taxon>Photobacterium</taxon>
    </lineage>
</organism>
<dbReference type="PIRSF" id="PIRSF029225">
    <property type="entry name" value="DNA_pol_III_psi"/>
    <property type="match status" value="1"/>
</dbReference>
<dbReference type="AlphaFoldDB" id="A0A066RN05"/>
<evidence type="ECO:0000313" key="3">
    <source>
        <dbReference type="Proteomes" id="UP000027192"/>
    </source>
</evidence>
<reference evidence="2 3" key="1">
    <citation type="submission" date="2014-04" db="EMBL/GenBank/DDBJ databases">
        <title>Draft genome sequence of Photobacterium halotolerans S2753: a solonamide, ngercheumicin and holomycin producer.</title>
        <authorList>
            <person name="Machado H.R."/>
            <person name="Gram L."/>
        </authorList>
    </citation>
    <scope>NUCLEOTIDE SEQUENCE [LARGE SCALE GENOMIC DNA]</scope>
    <source>
        <strain evidence="2 3">S2753</strain>
    </source>
</reference>
<accession>A0A066RN05</accession>
<dbReference type="Gene3D" id="3.40.50.10220">
    <property type="entry name" value="DNA polymerase III, psi subunit"/>
    <property type="match status" value="1"/>
</dbReference>
<dbReference type="Proteomes" id="UP000027192">
    <property type="component" value="Unassembled WGS sequence"/>
</dbReference>
<keyword evidence="1" id="KW-0235">DNA replication</keyword>
<dbReference type="GO" id="GO:0008408">
    <property type="term" value="F:3'-5' exonuclease activity"/>
    <property type="evidence" value="ECO:0007669"/>
    <property type="project" value="InterPro"/>
</dbReference>
<protein>
    <recommendedName>
        <fullName evidence="1">DNA polymerase III subunit psi</fullName>
    </recommendedName>
</protein>
<dbReference type="InterPro" id="IPR004615">
    <property type="entry name" value="DNA_pol_III_psi"/>
</dbReference>
<dbReference type="Pfam" id="PF03603">
    <property type="entry name" value="DNA_III_psi"/>
    <property type="match status" value="1"/>
</dbReference>
<evidence type="ECO:0000256" key="1">
    <source>
        <dbReference type="PIRNR" id="PIRNR029225"/>
    </source>
</evidence>
<comment type="caution">
    <text evidence="2">The sequence shown here is derived from an EMBL/GenBank/DDBJ whole genome shotgun (WGS) entry which is preliminary data.</text>
</comment>
<name>A0A066RN05_9GAMM</name>
<dbReference type="SUPFAM" id="SSF102220">
    <property type="entry name" value="DNA polymerase III psi subunit"/>
    <property type="match status" value="1"/>
</dbReference>
<dbReference type="OrthoDB" id="5609147at2"/>
<keyword evidence="3" id="KW-1185">Reference proteome</keyword>
<proteinExistence type="predicted"/>
<gene>
    <name evidence="2" type="ORF">EA58_08860</name>
</gene>
<sequence length="133" mass="14963">MQQRDIQILQEMGLTSWQIRKPDCFPALSQPVIDLPESCQLLFVTTDILNEHDAWLFGNILRSMKLTPAQALTLPPHALADLGEHHLTWCWFAGCEGVAPSDCHVLHSAALSQMHHRPADKKALWQQICAFNG</sequence>
<keyword evidence="1" id="KW-0239">DNA-directed DNA polymerase</keyword>
<dbReference type="GO" id="GO:0003887">
    <property type="term" value="F:DNA-directed DNA polymerase activity"/>
    <property type="evidence" value="ECO:0007669"/>
    <property type="project" value="UniProtKB-KW"/>
</dbReference>
<keyword evidence="1" id="KW-0808">Transferase</keyword>
<dbReference type="EMBL" id="JMIB01000017">
    <property type="protein sequence ID" value="KDM91835.1"/>
    <property type="molecule type" value="Genomic_DNA"/>
</dbReference>
<comment type="function">
    <text evidence="1">Part of the beta sliding clamp loading complex, which hydrolyzes ATP to load the beta clamp onto primed DNA to form the DNA replication pre-initiation complex. DNA polymerase III is a complex, multichain enzyme responsible for most of the replicative synthesis in bacteria. This DNA polymerase also exhibits 3' to 5' exonuclease activity.</text>
</comment>
<dbReference type="STRING" id="1654360.EA58_08860"/>
<dbReference type="RefSeq" id="WP_036751386.1">
    <property type="nucleotide sequence ID" value="NZ_JAGSGC010000001.1"/>
</dbReference>
<keyword evidence="1" id="KW-0548">Nucleotidyltransferase</keyword>
<dbReference type="InterPro" id="IPR036654">
    <property type="entry name" value="DNA_pol_III_psi_sf"/>
</dbReference>